<sequence>MDFLSLEYGSFLISIAIIYWLIPHLQTRLLILLTASLLFYSLIQVQYVWLLIVMTGVNFWLGAKIKTSNYQLKRWLLFVGVSFNVLLLVGFKYIPFLLSIVASLTGLSASNAIATWAKTSIVAPITLSFFVFEMIAYLVDIFRGGAPAKDFLSFVTYKTFFAKILSGPIVRFHEFAPQLASRPSPKLEDMVDGVWLITSGAIKKGIVADNMARYVDLCFRNMERAGSVDLWLALFGFGLQIYFDFSGYIDMARGSAMLLGFKLPQNFDFPYFAGSISDFWRRWHITLGDWMRNYVYIPLGGSRKGLFLTCVNLMIIMLIVGIWHGANWGFILWGAWHGMALALHRIVMVVGSKFERLMDAWKLLPMQLAAIALTQLIVLIGWIPFRLPNLADTNLFLQRMWGRAADPQFGVKIYVESLGMTAGQIALLMAGIVGVMFLLYRCDRARLQFTWQVKLFLVPISLYLVGLLGPEKNLPFIYFDF</sequence>
<gene>
    <name evidence="9" type="ORF">V2H45_22710</name>
</gene>
<evidence type="ECO:0000256" key="3">
    <source>
        <dbReference type="ARBA" id="ARBA00022475"/>
    </source>
</evidence>
<comment type="subcellular location">
    <subcellularLocation>
        <location evidence="1">Cell membrane</location>
        <topology evidence="1">Multi-pass membrane protein</topology>
    </subcellularLocation>
</comment>
<feature type="transmembrane region" description="Helical" evidence="8">
    <location>
        <begin position="72"/>
        <end position="89"/>
    </location>
</feature>
<keyword evidence="7 9" id="KW-0808">Transferase</keyword>
<evidence type="ECO:0000256" key="8">
    <source>
        <dbReference type="SAM" id="Phobius"/>
    </source>
</evidence>
<dbReference type="InterPro" id="IPR024194">
    <property type="entry name" value="Ac/AlaTfrase_AlgI/DltB"/>
</dbReference>
<evidence type="ECO:0000256" key="1">
    <source>
        <dbReference type="ARBA" id="ARBA00004651"/>
    </source>
</evidence>
<feature type="transmembrane region" description="Helical" evidence="8">
    <location>
        <begin position="121"/>
        <end position="139"/>
    </location>
</feature>
<comment type="caution">
    <text evidence="9">The sequence shown here is derived from an EMBL/GenBank/DDBJ whole genome shotgun (WGS) entry which is preliminary data.</text>
</comment>
<dbReference type="GO" id="GO:0042121">
    <property type="term" value="P:alginic acid biosynthetic process"/>
    <property type="evidence" value="ECO:0007669"/>
    <property type="project" value="InterPro"/>
</dbReference>
<proteinExistence type="inferred from homology"/>
<evidence type="ECO:0000256" key="2">
    <source>
        <dbReference type="ARBA" id="ARBA00010323"/>
    </source>
</evidence>
<comment type="similarity">
    <text evidence="2 7">Belongs to the membrane-bound acyltransferase family.</text>
</comment>
<evidence type="ECO:0000256" key="5">
    <source>
        <dbReference type="ARBA" id="ARBA00022989"/>
    </source>
</evidence>
<feature type="transmembrane region" description="Helical" evidence="8">
    <location>
        <begin position="6"/>
        <end position="22"/>
    </location>
</feature>
<feature type="transmembrane region" description="Helical" evidence="8">
    <location>
        <begin position="451"/>
        <end position="469"/>
    </location>
</feature>
<feature type="transmembrane region" description="Helical" evidence="8">
    <location>
        <begin position="29"/>
        <end position="52"/>
    </location>
</feature>
<keyword evidence="10" id="KW-1185">Reference proteome</keyword>
<accession>A0AAW9PVN1</accession>
<dbReference type="Proteomes" id="UP001333818">
    <property type="component" value="Unassembled WGS sequence"/>
</dbReference>
<dbReference type="InterPro" id="IPR051085">
    <property type="entry name" value="MB_O-acyltransferase"/>
</dbReference>
<keyword evidence="6 7" id="KW-0472">Membrane</keyword>
<feature type="transmembrane region" description="Helical" evidence="8">
    <location>
        <begin position="363"/>
        <end position="385"/>
    </location>
</feature>
<evidence type="ECO:0000313" key="9">
    <source>
        <dbReference type="EMBL" id="MEE3719559.1"/>
    </source>
</evidence>
<dbReference type="PANTHER" id="PTHR13285:SF18">
    <property type="entry name" value="PROTEIN-CYSTEINE N-PALMITOYLTRANSFERASE RASP"/>
    <property type="match status" value="1"/>
</dbReference>
<dbReference type="PIRSF" id="PIRSF500217">
    <property type="entry name" value="AlgI"/>
    <property type="match status" value="1"/>
</dbReference>
<keyword evidence="7 9" id="KW-0012">Acyltransferase</keyword>
<dbReference type="InterPro" id="IPR028362">
    <property type="entry name" value="AlgI"/>
</dbReference>
<reference evidence="9" key="1">
    <citation type="submission" date="2024-01" db="EMBL/GenBank/DDBJ databases">
        <title>Bank of Algae and Cyanobacteria of the Azores (BACA) strain genomes.</title>
        <authorList>
            <person name="Luz R."/>
            <person name="Cordeiro R."/>
            <person name="Fonseca A."/>
            <person name="Goncalves V."/>
        </authorList>
    </citation>
    <scope>NUCLEOTIDE SEQUENCE</scope>
    <source>
        <strain evidence="9">BACA0141</strain>
    </source>
</reference>
<protein>
    <submittedName>
        <fullName evidence="9">MBOAT family O-acyltransferase</fullName>
        <ecNumber evidence="9">2.3.-.-</ecNumber>
    </submittedName>
</protein>
<dbReference type="EC" id="2.3.-.-" evidence="9"/>
<dbReference type="AlphaFoldDB" id="A0AAW9PVN1"/>
<name>A0AAW9PVN1_9CYAN</name>
<dbReference type="RefSeq" id="WP_330485995.1">
    <property type="nucleotide sequence ID" value="NZ_JAZBJZ010000143.1"/>
</dbReference>
<keyword evidence="5 8" id="KW-1133">Transmembrane helix</keyword>
<dbReference type="PIRSF" id="PIRSF016636">
    <property type="entry name" value="AlgI_DltB"/>
    <property type="match status" value="1"/>
</dbReference>
<evidence type="ECO:0000256" key="4">
    <source>
        <dbReference type="ARBA" id="ARBA00022692"/>
    </source>
</evidence>
<feature type="transmembrane region" description="Helical" evidence="8">
    <location>
        <begin position="230"/>
        <end position="249"/>
    </location>
</feature>
<organism evidence="9 10">
    <name type="scientific">Tumidithrix elongata BACA0141</name>
    <dbReference type="NCBI Taxonomy" id="2716417"/>
    <lineage>
        <taxon>Bacteria</taxon>
        <taxon>Bacillati</taxon>
        <taxon>Cyanobacteriota</taxon>
        <taxon>Cyanophyceae</taxon>
        <taxon>Pseudanabaenales</taxon>
        <taxon>Pseudanabaenaceae</taxon>
        <taxon>Tumidithrix</taxon>
        <taxon>Tumidithrix elongata</taxon>
    </lineage>
</organism>
<dbReference type="GO" id="GO:0005886">
    <property type="term" value="C:plasma membrane"/>
    <property type="evidence" value="ECO:0007669"/>
    <property type="project" value="UniProtKB-SubCell"/>
</dbReference>
<dbReference type="PANTHER" id="PTHR13285">
    <property type="entry name" value="ACYLTRANSFERASE"/>
    <property type="match status" value="1"/>
</dbReference>
<dbReference type="EMBL" id="JAZBJZ010000143">
    <property type="protein sequence ID" value="MEE3719559.1"/>
    <property type="molecule type" value="Genomic_DNA"/>
</dbReference>
<keyword evidence="4 8" id="KW-0812">Transmembrane</keyword>
<keyword evidence="3 7" id="KW-1003">Cell membrane</keyword>
<evidence type="ECO:0000313" key="10">
    <source>
        <dbReference type="Proteomes" id="UP001333818"/>
    </source>
</evidence>
<dbReference type="GO" id="GO:0016746">
    <property type="term" value="F:acyltransferase activity"/>
    <property type="evidence" value="ECO:0007669"/>
    <property type="project" value="UniProtKB-KW"/>
</dbReference>
<evidence type="ECO:0000256" key="7">
    <source>
        <dbReference type="PIRNR" id="PIRNR016636"/>
    </source>
</evidence>
<feature type="transmembrane region" description="Helical" evidence="8">
    <location>
        <begin position="418"/>
        <end position="439"/>
    </location>
</feature>
<dbReference type="InterPro" id="IPR004299">
    <property type="entry name" value="MBOAT_fam"/>
</dbReference>
<dbReference type="Pfam" id="PF03062">
    <property type="entry name" value="MBOAT"/>
    <property type="match status" value="1"/>
</dbReference>
<evidence type="ECO:0000256" key="6">
    <source>
        <dbReference type="ARBA" id="ARBA00023136"/>
    </source>
</evidence>